<dbReference type="SMART" id="SM00597">
    <property type="entry name" value="ZnF_TTF"/>
    <property type="match status" value="1"/>
</dbReference>
<dbReference type="GO" id="GO:0016020">
    <property type="term" value="C:membrane"/>
    <property type="evidence" value="ECO:0007669"/>
    <property type="project" value="UniProtKB-SubCell"/>
</dbReference>
<dbReference type="Proteomes" id="UP001459277">
    <property type="component" value="Unassembled WGS sequence"/>
</dbReference>
<dbReference type="GO" id="GO:0030247">
    <property type="term" value="F:polysaccharide binding"/>
    <property type="evidence" value="ECO:0007669"/>
    <property type="project" value="InterPro"/>
</dbReference>
<keyword evidence="6" id="KW-1185">Reference proteome</keyword>
<dbReference type="AlphaFoldDB" id="A0AAW2CAL4"/>
<evidence type="ECO:0000259" key="4">
    <source>
        <dbReference type="SMART" id="SM00597"/>
    </source>
</evidence>
<gene>
    <name evidence="5" type="ORF">SO802_024441</name>
</gene>
<proteinExistence type="predicted"/>
<evidence type="ECO:0000256" key="2">
    <source>
        <dbReference type="ARBA" id="ARBA00022729"/>
    </source>
</evidence>
<evidence type="ECO:0000256" key="1">
    <source>
        <dbReference type="ARBA" id="ARBA00004167"/>
    </source>
</evidence>
<feature type="signal peptide" evidence="3">
    <location>
        <begin position="1"/>
        <end position="25"/>
    </location>
</feature>
<dbReference type="InterPro" id="IPR025287">
    <property type="entry name" value="WAK_GUB"/>
</dbReference>
<dbReference type="InterPro" id="IPR006580">
    <property type="entry name" value="Znf_TTF"/>
</dbReference>
<keyword evidence="2 3" id="KW-0732">Signal</keyword>
<reference evidence="5 6" key="1">
    <citation type="submission" date="2024-01" db="EMBL/GenBank/DDBJ databases">
        <title>A telomere-to-telomere, gap-free genome of sweet tea (Lithocarpus litseifolius).</title>
        <authorList>
            <person name="Zhou J."/>
        </authorList>
    </citation>
    <scope>NUCLEOTIDE SEQUENCE [LARGE SCALE GENOMIC DNA]</scope>
    <source>
        <strain evidence="5">Zhou-2022a</strain>
        <tissue evidence="5">Leaf</tissue>
    </source>
</reference>
<name>A0AAW2CAL4_9ROSI</name>
<evidence type="ECO:0000313" key="5">
    <source>
        <dbReference type="EMBL" id="KAK9994738.1"/>
    </source>
</evidence>
<sequence length="328" mass="38036">MDISLRIVIPTLLLFVLFIVELGEGHNRCGEVGPDIRFPFRLKDRQLDQHSGYPGFDLYCNDKNDTVLELPTSVKVFVKQIDYKSQLIYVTDSDNCFPRKILGSHSGVEGGGAEGGQLIEIMENPNHNNESESNPKRTHIEVDVVNLPMDPGLRIKISDYHPNERDQIRRHYLQNKACQPVNHDFPQCQFGKTKRRFNPVWFKEYPSWLEYSITKYVAYCLYCFLFRPDTSDQGGGDSFVTERFRNWKKKEKLQNHVGDHSSAHNIAQRKCEALLNQRQSIQTVINKQSDVEKMEYWTRLNASVDCICFLQWQGLAFRGHDESKDSNN</sequence>
<feature type="domain" description="TTF-type" evidence="4">
    <location>
        <begin position="193"/>
        <end position="287"/>
    </location>
</feature>
<evidence type="ECO:0000313" key="6">
    <source>
        <dbReference type="Proteomes" id="UP001459277"/>
    </source>
</evidence>
<dbReference type="PANTHER" id="PTHR45749">
    <property type="match status" value="1"/>
</dbReference>
<accession>A0AAW2CAL4</accession>
<comment type="caution">
    <text evidence="5">The sequence shown here is derived from an EMBL/GenBank/DDBJ whole genome shotgun (WGS) entry which is preliminary data.</text>
</comment>
<dbReference type="EMBL" id="JAZDWU010000008">
    <property type="protein sequence ID" value="KAK9994738.1"/>
    <property type="molecule type" value="Genomic_DNA"/>
</dbReference>
<protein>
    <recommendedName>
        <fullName evidence="4">TTF-type domain-containing protein</fullName>
    </recommendedName>
</protein>
<feature type="chain" id="PRO_5043565132" description="TTF-type domain-containing protein" evidence="3">
    <location>
        <begin position="26"/>
        <end position="328"/>
    </location>
</feature>
<comment type="subcellular location">
    <subcellularLocation>
        <location evidence="1">Membrane</location>
        <topology evidence="1">Single-pass membrane protein</topology>
    </subcellularLocation>
</comment>
<dbReference type="Pfam" id="PF13947">
    <property type="entry name" value="GUB_WAK_bind"/>
    <property type="match status" value="1"/>
</dbReference>
<organism evidence="5 6">
    <name type="scientific">Lithocarpus litseifolius</name>
    <dbReference type="NCBI Taxonomy" id="425828"/>
    <lineage>
        <taxon>Eukaryota</taxon>
        <taxon>Viridiplantae</taxon>
        <taxon>Streptophyta</taxon>
        <taxon>Embryophyta</taxon>
        <taxon>Tracheophyta</taxon>
        <taxon>Spermatophyta</taxon>
        <taxon>Magnoliopsida</taxon>
        <taxon>eudicotyledons</taxon>
        <taxon>Gunneridae</taxon>
        <taxon>Pentapetalae</taxon>
        <taxon>rosids</taxon>
        <taxon>fabids</taxon>
        <taxon>Fagales</taxon>
        <taxon>Fagaceae</taxon>
        <taxon>Lithocarpus</taxon>
    </lineage>
</organism>
<dbReference type="InterPro" id="IPR025398">
    <property type="entry name" value="DUF4371"/>
</dbReference>
<evidence type="ECO:0000256" key="3">
    <source>
        <dbReference type="SAM" id="SignalP"/>
    </source>
</evidence>
<dbReference type="Pfam" id="PF14291">
    <property type="entry name" value="DUF4371"/>
    <property type="match status" value="1"/>
</dbReference>
<dbReference type="PANTHER" id="PTHR45749:SF37">
    <property type="entry name" value="OS05G0311600 PROTEIN"/>
    <property type="match status" value="1"/>
</dbReference>